<dbReference type="Pfam" id="PF23155">
    <property type="entry name" value="DUF7053"/>
    <property type="match status" value="1"/>
</dbReference>
<dbReference type="EMBL" id="JAWDJO010000208">
    <property type="protein sequence ID" value="KAL1889685.1"/>
    <property type="molecule type" value="Genomic_DNA"/>
</dbReference>
<dbReference type="InterPro" id="IPR055481">
    <property type="entry name" value="DUF7053"/>
</dbReference>
<dbReference type="PANTHER" id="PTHR38117">
    <property type="entry name" value="NACHT AND WD40 DOMAIN PROTEIN"/>
    <property type="match status" value="1"/>
</dbReference>
<accession>A0ABR3YNX5</accession>
<dbReference type="Proteomes" id="UP001583280">
    <property type="component" value="Unassembled WGS sequence"/>
</dbReference>
<evidence type="ECO:0000256" key="1">
    <source>
        <dbReference type="SAM" id="MobiDB-lite"/>
    </source>
</evidence>
<feature type="domain" description="DUF7053" evidence="2">
    <location>
        <begin position="6"/>
        <end position="180"/>
    </location>
</feature>
<evidence type="ECO:0000313" key="4">
    <source>
        <dbReference type="Proteomes" id="UP001583280"/>
    </source>
</evidence>
<keyword evidence="4" id="KW-1185">Reference proteome</keyword>
<name>A0ABR3YNX5_9PEZI</name>
<comment type="caution">
    <text evidence="3">The sequence shown here is derived from an EMBL/GenBank/DDBJ whole genome shotgun (WGS) entry which is preliminary data.</text>
</comment>
<gene>
    <name evidence="3" type="ORF">Cpir12675_005689</name>
</gene>
<evidence type="ECO:0000313" key="3">
    <source>
        <dbReference type="EMBL" id="KAL1889685.1"/>
    </source>
</evidence>
<evidence type="ECO:0000259" key="2">
    <source>
        <dbReference type="Pfam" id="PF23155"/>
    </source>
</evidence>
<sequence>MSRFMQKKDSFTIITPIPSFIPRQLALDIIHSHSEIITLNPLVLSHTPIAAPRNAAADEYYSTWYEITERIQYVPGMGALGSGKISFKGCFHDTTWGLQTHIYAPMGIDLHNTYRIAGNEPGERPEPAELGLLSLGAPRDGLYLREDIVIRCNITLMSFVRGQMKAASKQVVQRFIKKAELLDAGALQAMFENGRLRTLNPKDLSDVAAQANIARGQTTSYPRPESMTPRSASMSPRPESMLLRQANMSPHPTIMSLGSTNATAMQMPPPYQIPVEMPGDFTYRTFSSQAEDQAEQRVEFPHGTLNERSFSARLSQATRLSPALPPMPLALQESKYQPEMVEIRRSSHMENGTLCLDADQR</sequence>
<organism evidence="3 4">
    <name type="scientific">Ceratocystis pirilliformis</name>
    <dbReference type="NCBI Taxonomy" id="259994"/>
    <lineage>
        <taxon>Eukaryota</taxon>
        <taxon>Fungi</taxon>
        <taxon>Dikarya</taxon>
        <taxon>Ascomycota</taxon>
        <taxon>Pezizomycotina</taxon>
        <taxon>Sordariomycetes</taxon>
        <taxon>Hypocreomycetidae</taxon>
        <taxon>Microascales</taxon>
        <taxon>Ceratocystidaceae</taxon>
        <taxon>Ceratocystis</taxon>
    </lineage>
</organism>
<feature type="region of interest" description="Disordered" evidence="1">
    <location>
        <begin position="216"/>
        <end position="237"/>
    </location>
</feature>
<reference evidence="3 4" key="1">
    <citation type="journal article" date="2024" name="IMA Fungus">
        <title>IMA Genome - F19 : A genome assembly and annotation guide to empower mycologists, including annotated draft genome sequences of Ceratocystis pirilliformis, Diaporthe australafricana, Fusarium ophioides, Paecilomyces lecythidis, and Sporothrix stenoceras.</title>
        <authorList>
            <person name="Aylward J."/>
            <person name="Wilson A.M."/>
            <person name="Visagie C.M."/>
            <person name="Spraker J."/>
            <person name="Barnes I."/>
            <person name="Buitendag C."/>
            <person name="Ceriani C."/>
            <person name="Del Mar Angel L."/>
            <person name="du Plessis D."/>
            <person name="Fuchs T."/>
            <person name="Gasser K."/>
            <person name="Kramer D."/>
            <person name="Li W."/>
            <person name="Munsamy K."/>
            <person name="Piso A."/>
            <person name="Price J.L."/>
            <person name="Sonnekus B."/>
            <person name="Thomas C."/>
            <person name="van der Nest A."/>
            <person name="van Dijk A."/>
            <person name="van Heerden A."/>
            <person name="van Vuuren N."/>
            <person name="Yilmaz N."/>
            <person name="Duong T.A."/>
            <person name="van der Merwe N.A."/>
            <person name="Wingfield M.J."/>
            <person name="Wingfield B.D."/>
        </authorList>
    </citation>
    <scope>NUCLEOTIDE SEQUENCE [LARGE SCALE GENOMIC DNA]</scope>
    <source>
        <strain evidence="3 4">CMW 12675</strain>
    </source>
</reference>
<dbReference type="PANTHER" id="PTHR38117:SF2">
    <property type="entry name" value="NACHT AND WD40 DOMAIN PROTEIN"/>
    <property type="match status" value="1"/>
</dbReference>
<protein>
    <recommendedName>
        <fullName evidence="2">DUF7053 domain-containing protein</fullName>
    </recommendedName>
</protein>
<proteinExistence type="predicted"/>